<keyword evidence="11" id="KW-1185">Reference proteome</keyword>
<protein>
    <recommendedName>
        <fullName evidence="9">Olfactory receptor</fullName>
    </recommendedName>
</protein>
<feature type="transmembrane region" description="Helical" evidence="9">
    <location>
        <begin position="239"/>
        <end position="262"/>
    </location>
</feature>
<keyword evidence="4 8" id="KW-0297">G-protein coupled receptor</keyword>
<dbReference type="KEGG" id="pvt:110085666"/>
<name>A0A6J0UNU0_9SAUR</name>
<evidence type="ECO:0000256" key="9">
    <source>
        <dbReference type="RuleBase" id="RU363047"/>
    </source>
</evidence>
<dbReference type="PROSITE" id="PS50262">
    <property type="entry name" value="G_PROTEIN_RECEP_F1_2"/>
    <property type="match status" value="1"/>
</dbReference>
<dbReference type="InterPro" id="IPR000276">
    <property type="entry name" value="GPCR_Rhodpsn"/>
</dbReference>
<dbReference type="SUPFAM" id="SSF81321">
    <property type="entry name" value="Family A G protein-coupled receptor-like"/>
    <property type="match status" value="1"/>
</dbReference>
<feature type="transmembrane region" description="Helical" evidence="9">
    <location>
        <begin position="143"/>
        <end position="169"/>
    </location>
</feature>
<sequence length="314" mass="35344">MKTQLEENCTMVTEFVLLGFSVNPEQQFPLFGVFLVVYIITLMGNLGLILLIQLSTRLHTPMYFFLCNLSVVDICYSSVITPKMLVGLLADDKSISFNECFAQLYFFVAWVCTECFLLATMAYDRYMAICNPLLYSAIMSPKLCVLLITASCFIGFTNAVITVCFLSRLRYCGSNVIQHFFCDTPPLLALSSDRRVTETIISFLAGVTTVGSLSIILFSYLFILLAILKIRSAQGRYKAFSTCTSHLSAVTIFYGTLIFTYLRPITSYSLGQDQVASLFYTVVVPMMNPMIYSLRNKEVKEALRQSMKMKLSLS</sequence>
<dbReference type="PANTHER" id="PTHR48018">
    <property type="entry name" value="OLFACTORY RECEPTOR"/>
    <property type="match status" value="1"/>
</dbReference>
<evidence type="ECO:0000256" key="8">
    <source>
        <dbReference type="RuleBase" id="RU000688"/>
    </source>
</evidence>
<organism evidence="11 12">
    <name type="scientific">Pogona vitticeps</name>
    <name type="common">central bearded dragon</name>
    <dbReference type="NCBI Taxonomy" id="103695"/>
    <lineage>
        <taxon>Eukaryota</taxon>
        <taxon>Metazoa</taxon>
        <taxon>Chordata</taxon>
        <taxon>Craniata</taxon>
        <taxon>Vertebrata</taxon>
        <taxon>Euteleostomi</taxon>
        <taxon>Lepidosauria</taxon>
        <taxon>Squamata</taxon>
        <taxon>Bifurcata</taxon>
        <taxon>Unidentata</taxon>
        <taxon>Episquamata</taxon>
        <taxon>Toxicofera</taxon>
        <taxon>Iguania</taxon>
        <taxon>Acrodonta</taxon>
        <taxon>Agamidae</taxon>
        <taxon>Amphibolurinae</taxon>
        <taxon>Pogona</taxon>
    </lineage>
</organism>
<dbReference type="GO" id="GO:0004984">
    <property type="term" value="F:olfactory receptor activity"/>
    <property type="evidence" value="ECO:0007669"/>
    <property type="project" value="InterPro"/>
</dbReference>
<dbReference type="OrthoDB" id="9902777at2759"/>
<dbReference type="GO" id="GO:0005886">
    <property type="term" value="C:plasma membrane"/>
    <property type="evidence" value="ECO:0007669"/>
    <property type="project" value="UniProtKB-SubCell"/>
</dbReference>
<dbReference type="PRINTS" id="PR00245">
    <property type="entry name" value="OLFACTORYR"/>
</dbReference>
<comment type="similarity">
    <text evidence="8">Belongs to the G-protein coupled receptor 1 family.</text>
</comment>
<feature type="transmembrane region" description="Helical" evidence="9">
    <location>
        <begin position="63"/>
        <end position="81"/>
    </location>
</feature>
<evidence type="ECO:0000313" key="12">
    <source>
        <dbReference type="RefSeq" id="XP_020661698.2"/>
    </source>
</evidence>
<reference evidence="11" key="1">
    <citation type="submission" date="2025-05" db="UniProtKB">
        <authorList>
            <consortium name="RefSeq"/>
        </authorList>
    </citation>
    <scope>NUCLEOTIDE SEQUENCE [LARGE SCALE GENOMIC DNA]</scope>
</reference>
<keyword evidence="6 8" id="KW-0675">Receptor</keyword>
<dbReference type="PROSITE" id="PS00237">
    <property type="entry name" value="G_PROTEIN_RECEP_F1_1"/>
    <property type="match status" value="1"/>
</dbReference>
<evidence type="ECO:0000256" key="3">
    <source>
        <dbReference type="ARBA" id="ARBA00022989"/>
    </source>
</evidence>
<dbReference type="Proteomes" id="UP001652642">
    <property type="component" value="Chromosome 1"/>
</dbReference>
<keyword evidence="2 8" id="KW-0812">Transmembrane</keyword>
<keyword evidence="5 9" id="KW-0472">Membrane</keyword>
<evidence type="ECO:0000256" key="1">
    <source>
        <dbReference type="ARBA" id="ARBA00004141"/>
    </source>
</evidence>
<evidence type="ECO:0000256" key="7">
    <source>
        <dbReference type="ARBA" id="ARBA00023224"/>
    </source>
</evidence>
<keyword evidence="9" id="KW-0552">Olfaction</keyword>
<dbReference type="Pfam" id="PF13853">
    <property type="entry name" value="7tm_4"/>
    <property type="match status" value="1"/>
</dbReference>
<dbReference type="RefSeq" id="XP_020661698.2">
    <property type="nucleotide sequence ID" value="XM_020806039.2"/>
</dbReference>
<feature type="domain" description="G-protein coupled receptors family 1 profile" evidence="10">
    <location>
        <begin position="44"/>
        <end position="292"/>
    </location>
</feature>
<evidence type="ECO:0000313" key="11">
    <source>
        <dbReference type="Proteomes" id="UP001652642"/>
    </source>
</evidence>
<comment type="subcellular location">
    <subcellularLocation>
        <location evidence="9">Cell membrane</location>
        <topology evidence="9">Multi-pass membrane protein</topology>
    </subcellularLocation>
    <subcellularLocation>
        <location evidence="1">Membrane</location>
        <topology evidence="1">Multi-pass membrane protein</topology>
    </subcellularLocation>
</comment>
<keyword evidence="7 8" id="KW-0807">Transducer</keyword>
<gene>
    <name evidence="12" type="primary">LOC110085666</name>
</gene>
<keyword evidence="3 9" id="KW-1133">Transmembrane helix</keyword>
<dbReference type="InterPro" id="IPR000725">
    <property type="entry name" value="Olfact_rcpt"/>
</dbReference>
<dbReference type="AlphaFoldDB" id="A0A6J0UNU0"/>
<dbReference type="InterPro" id="IPR017452">
    <property type="entry name" value="GPCR_Rhodpsn_7TM"/>
</dbReference>
<proteinExistence type="inferred from homology"/>
<evidence type="ECO:0000256" key="5">
    <source>
        <dbReference type="ARBA" id="ARBA00023136"/>
    </source>
</evidence>
<dbReference type="CDD" id="cd15230">
    <property type="entry name" value="7tmA_OR5-like"/>
    <property type="match status" value="1"/>
</dbReference>
<dbReference type="InParanoid" id="A0A6J0UNU0"/>
<evidence type="ECO:0000256" key="2">
    <source>
        <dbReference type="ARBA" id="ARBA00022692"/>
    </source>
</evidence>
<evidence type="ECO:0000256" key="6">
    <source>
        <dbReference type="ARBA" id="ARBA00023170"/>
    </source>
</evidence>
<keyword evidence="9" id="KW-0716">Sensory transduction</keyword>
<feature type="transmembrane region" description="Helical" evidence="9">
    <location>
        <begin position="101"/>
        <end position="123"/>
    </location>
</feature>
<feature type="transmembrane region" description="Helical" evidence="9">
    <location>
        <begin position="28"/>
        <end position="51"/>
    </location>
</feature>
<feature type="transmembrane region" description="Helical" evidence="9">
    <location>
        <begin position="200"/>
        <end position="227"/>
    </location>
</feature>
<evidence type="ECO:0000259" key="10">
    <source>
        <dbReference type="PROSITE" id="PS50262"/>
    </source>
</evidence>
<dbReference type="Gene3D" id="1.20.1070.10">
    <property type="entry name" value="Rhodopsin 7-helix transmembrane proteins"/>
    <property type="match status" value="1"/>
</dbReference>
<evidence type="ECO:0000256" key="4">
    <source>
        <dbReference type="ARBA" id="ARBA00023040"/>
    </source>
</evidence>
<dbReference type="PRINTS" id="PR00237">
    <property type="entry name" value="GPCRRHODOPSN"/>
</dbReference>
<reference evidence="12" key="2">
    <citation type="submission" date="2025-08" db="UniProtKB">
        <authorList>
            <consortium name="RefSeq"/>
        </authorList>
    </citation>
    <scope>IDENTIFICATION</scope>
</reference>
<dbReference type="GeneID" id="110085666"/>
<accession>A0A6J0UNU0</accession>
<dbReference type="GO" id="GO:0004930">
    <property type="term" value="F:G protein-coupled receptor activity"/>
    <property type="evidence" value="ECO:0007669"/>
    <property type="project" value="UniProtKB-KW"/>
</dbReference>
<keyword evidence="9" id="KW-1003">Cell membrane</keyword>
<feature type="transmembrane region" description="Helical" evidence="9">
    <location>
        <begin position="274"/>
        <end position="294"/>
    </location>
</feature>